<keyword evidence="3" id="KW-1185">Reference proteome</keyword>
<organism evidence="2 3">
    <name type="scientific">Chlorocebus sabaeus</name>
    <name type="common">Green monkey</name>
    <name type="synonym">Simia sabaea</name>
    <dbReference type="NCBI Taxonomy" id="60711"/>
    <lineage>
        <taxon>Eukaryota</taxon>
        <taxon>Metazoa</taxon>
        <taxon>Chordata</taxon>
        <taxon>Craniata</taxon>
        <taxon>Vertebrata</taxon>
        <taxon>Euteleostomi</taxon>
        <taxon>Mammalia</taxon>
        <taxon>Eutheria</taxon>
        <taxon>Euarchontoglires</taxon>
        <taxon>Primates</taxon>
        <taxon>Haplorrhini</taxon>
        <taxon>Catarrhini</taxon>
        <taxon>Cercopithecidae</taxon>
        <taxon>Cercopithecinae</taxon>
        <taxon>Chlorocebus</taxon>
    </lineage>
</organism>
<proteinExistence type="predicted"/>
<dbReference type="Proteomes" id="UP000029965">
    <property type="component" value="Chromosome 18"/>
</dbReference>
<name>A0A0D9RYD2_CHLSB</name>
<feature type="region of interest" description="Disordered" evidence="1">
    <location>
        <begin position="1"/>
        <end position="20"/>
    </location>
</feature>
<protein>
    <submittedName>
        <fullName evidence="2">Uncharacterized protein</fullName>
    </submittedName>
</protein>
<reference evidence="2" key="3">
    <citation type="submission" date="2025-09" db="UniProtKB">
        <authorList>
            <consortium name="Ensembl"/>
        </authorList>
    </citation>
    <scope>IDENTIFICATION</scope>
</reference>
<dbReference type="EMBL" id="AQIB01129261">
    <property type="status" value="NOT_ANNOTATED_CDS"/>
    <property type="molecule type" value="Genomic_DNA"/>
</dbReference>
<feature type="region of interest" description="Disordered" evidence="1">
    <location>
        <begin position="41"/>
        <end position="70"/>
    </location>
</feature>
<sequence length="70" mass="7706">PSASGNRQHRRRERPPPPRLLSRVFSVTSLRAGPGDISLVLPPRLVGPTDGRSQRGPDCGTRPAHREWCS</sequence>
<dbReference type="Ensembl" id="ENSCSAT00000015689.1">
    <property type="protein sequence ID" value="ENSCSAP00000013621.1"/>
    <property type="gene ID" value="ENSCSAG00000017594.1"/>
</dbReference>
<evidence type="ECO:0000313" key="3">
    <source>
        <dbReference type="Proteomes" id="UP000029965"/>
    </source>
</evidence>
<evidence type="ECO:0000256" key="1">
    <source>
        <dbReference type="SAM" id="MobiDB-lite"/>
    </source>
</evidence>
<accession>A0A0D9RYD2</accession>
<dbReference type="AlphaFoldDB" id="A0A0D9RYD2"/>
<reference evidence="2 3" key="1">
    <citation type="submission" date="2014-03" db="EMBL/GenBank/DDBJ databases">
        <authorList>
            <person name="Warren W."/>
            <person name="Wilson R.K."/>
        </authorList>
    </citation>
    <scope>NUCLEOTIDE SEQUENCE</scope>
</reference>
<dbReference type="Bgee" id="ENSCSAG00000017594">
    <property type="expression patterns" value="Expressed in Ammon's horn and 3 other cell types or tissues"/>
</dbReference>
<dbReference type="jPOST" id="A0A0D9RYD2"/>
<dbReference type="eggNOG" id="ENOG502TG27">
    <property type="taxonomic scope" value="Eukaryota"/>
</dbReference>
<reference evidence="2" key="2">
    <citation type="submission" date="2025-08" db="UniProtKB">
        <authorList>
            <consortium name="Ensembl"/>
        </authorList>
    </citation>
    <scope>IDENTIFICATION</scope>
</reference>
<evidence type="ECO:0000313" key="2">
    <source>
        <dbReference type="Ensembl" id="ENSCSAP00000013621.1"/>
    </source>
</evidence>